<dbReference type="Proteomes" id="UP000593564">
    <property type="component" value="Unassembled WGS sequence"/>
</dbReference>
<accession>A0A7J7GW76</accession>
<evidence type="ECO:0000256" key="3">
    <source>
        <dbReference type="PROSITE-ProRule" id="PRU00221"/>
    </source>
</evidence>
<name>A0A7J7GW76_CAMSI</name>
<dbReference type="Gene3D" id="2.130.10.10">
    <property type="entry name" value="YVTN repeat-like/Quinoprotein amine dehydrogenase"/>
    <property type="match status" value="2"/>
</dbReference>
<dbReference type="PROSITE" id="PS50082">
    <property type="entry name" value="WD_REPEATS_2"/>
    <property type="match status" value="1"/>
</dbReference>
<dbReference type="SMART" id="SM00320">
    <property type="entry name" value="WD40"/>
    <property type="match status" value="3"/>
</dbReference>
<dbReference type="PANTHER" id="PTHR44472">
    <property type="entry name" value="DDB1- AND CUL4-ASSOCIATED FACTOR 4-RELATED"/>
    <property type="match status" value="1"/>
</dbReference>
<dbReference type="InterPro" id="IPR001680">
    <property type="entry name" value="WD40_rpt"/>
</dbReference>
<dbReference type="InterPro" id="IPR052254">
    <property type="entry name" value="CUL4-DDB1_E3_ligase_receptor"/>
</dbReference>
<evidence type="ECO:0000256" key="1">
    <source>
        <dbReference type="ARBA" id="ARBA00022574"/>
    </source>
</evidence>
<dbReference type="Pfam" id="PF00400">
    <property type="entry name" value="WD40"/>
    <property type="match status" value="2"/>
</dbReference>
<feature type="repeat" description="WD" evidence="3">
    <location>
        <begin position="435"/>
        <end position="466"/>
    </location>
</feature>
<evidence type="ECO:0000313" key="5">
    <source>
        <dbReference type="EMBL" id="KAF5944707.1"/>
    </source>
</evidence>
<dbReference type="AlphaFoldDB" id="A0A7J7GW76"/>
<proteinExistence type="predicted"/>
<keyword evidence="6" id="KW-1185">Reference proteome</keyword>
<evidence type="ECO:0000256" key="4">
    <source>
        <dbReference type="SAM" id="MobiDB-lite"/>
    </source>
</evidence>
<evidence type="ECO:0000256" key="2">
    <source>
        <dbReference type="ARBA" id="ARBA00022737"/>
    </source>
</evidence>
<gene>
    <name evidence="5" type="ORF">HYC85_018784</name>
</gene>
<feature type="region of interest" description="Disordered" evidence="4">
    <location>
        <begin position="21"/>
        <end position="51"/>
    </location>
</feature>
<protein>
    <submittedName>
        <fullName evidence="5">Uncharacterized protein</fullName>
    </submittedName>
</protein>
<evidence type="ECO:0000313" key="6">
    <source>
        <dbReference type="Proteomes" id="UP000593564"/>
    </source>
</evidence>
<sequence>MPQDLPGFYFDAEKNRYFPIKGPIPGSSRNSSSASTSYSSTTAPKSLSKSNLVNKPCRRIGIKTAKLLRVRELHGKVITSSKGKCNFQEEYRKTHASKPMIWKYHGTKSIGDGALEQIHVNIGMPHGLIGTDILLAGSASGYLSLCEVGKVGQQFDYGDKFMPDCVWPLNTRKREVCVEVPVHLWRPPGASMLMSSNISCIKMCGKHSNTESSSMQHVLITTLGSETSGGSVNVLNLSDPLDYDLPVLRRRVSKVTSFNCTVWTADCSSDGSQAVVGTDLGAALVNLETGVQSWVFRCKSDVLSLQLDHSGRIVLCGLRNGAIVTVDTRQKSEEFSARLTRHRIPYPSRGTCKPSSRITQNFTKQWFELKGNILHSDIVYMPSSISCLASLQLYDQYFLSSSMDGSIRLYDHRLIRRGPLQSYEGNVNSHTRIQLGVDPYERFFMSGGEDCNLRLWSIKSGELLFEDNFMDSVPSIVCWPKELPRVHDEMQNQREVYSQDYSQGAWLGSQEGLFYMCWP</sequence>
<dbReference type="SUPFAM" id="SSF50978">
    <property type="entry name" value="WD40 repeat-like"/>
    <property type="match status" value="1"/>
</dbReference>
<keyword evidence="2" id="KW-0677">Repeat</keyword>
<keyword evidence="1 3" id="KW-0853">WD repeat</keyword>
<reference evidence="5 6" key="2">
    <citation type="submission" date="2020-07" db="EMBL/GenBank/DDBJ databases">
        <title>Genome assembly of wild tea tree DASZ reveals pedigree and selection history of tea varieties.</title>
        <authorList>
            <person name="Zhang W."/>
        </authorList>
    </citation>
    <scope>NUCLEOTIDE SEQUENCE [LARGE SCALE GENOMIC DNA]</scope>
    <source>
        <strain evidence="6">cv. G240</strain>
        <tissue evidence="5">Leaf</tissue>
    </source>
</reference>
<dbReference type="PANTHER" id="PTHR44472:SF1">
    <property type="entry name" value="DDB1 AND CUL4 ASSOCIATED FACTOR 4"/>
    <property type="match status" value="1"/>
</dbReference>
<organism evidence="5 6">
    <name type="scientific">Camellia sinensis</name>
    <name type="common">Tea plant</name>
    <name type="synonym">Thea sinensis</name>
    <dbReference type="NCBI Taxonomy" id="4442"/>
    <lineage>
        <taxon>Eukaryota</taxon>
        <taxon>Viridiplantae</taxon>
        <taxon>Streptophyta</taxon>
        <taxon>Embryophyta</taxon>
        <taxon>Tracheophyta</taxon>
        <taxon>Spermatophyta</taxon>
        <taxon>Magnoliopsida</taxon>
        <taxon>eudicotyledons</taxon>
        <taxon>Gunneridae</taxon>
        <taxon>Pentapetalae</taxon>
        <taxon>asterids</taxon>
        <taxon>Ericales</taxon>
        <taxon>Theaceae</taxon>
        <taxon>Camellia</taxon>
    </lineage>
</organism>
<reference evidence="6" key="1">
    <citation type="journal article" date="2020" name="Nat. Commun.">
        <title>Genome assembly of wild tea tree DASZ reveals pedigree and selection history of tea varieties.</title>
        <authorList>
            <person name="Zhang W."/>
            <person name="Zhang Y."/>
            <person name="Qiu H."/>
            <person name="Guo Y."/>
            <person name="Wan H."/>
            <person name="Zhang X."/>
            <person name="Scossa F."/>
            <person name="Alseekh S."/>
            <person name="Zhang Q."/>
            <person name="Wang P."/>
            <person name="Xu L."/>
            <person name="Schmidt M.H."/>
            <person name="Jia X."/>
            <person name="Li D."/>
            <person name="Zhu A."/>
            <person name="Guo F."/>
            <person name="Chen W."/>
            <person name="Ni D."/>
            <person name="Usadel B."/>
            <person name="Fernie A.R."/>
            <person name="Wen W."/>
        </authorList>
    </citation>
    <scope>NUCLEOTIDE SEQUENCE [LARGE SCALE GENOMIC DNA]</scope>
    <source>
        <strain evidence="6">cv. G240</strain>
    </source>
</reference>
<comment type="caution">
    <text evidence="5">The sequence shown here is derived from an EMBL/GenBank/DDBJ whole genome shotgun (WGS) entry which is preliminary data.</text>
</comment>
<feature type="compositionally biased region" description="Low complexity" evidence="4">
    <location>
        <begin position="27"/>
        <end position="42"/>
    </location>
</feature>
<dbReference type="InterPro" id="IPR036322">
    <property type="entry name" value="WD40_repeat_dom_sf"/>
</dbReference>
<dbReference type="EMBL" id="JACBKZ010000008">
    <property type="protein sequence ID" value="KAF5944707.1"/>
    <property type="molecule type" value="Genomic_DNA"/>
</dbReference>
<dbReference type="InterPro" id="IPR015943">
    <property type="entry name" value="WD40/YVTN_repeat-like_dom_sf"/>
</dbReference>